<sequence length="256" mass="29622">MEQQKDNVEVEMQVQNDGHHEFEDIEMDTRNSYGGQLPPFVDAVENDALKRMEKLYFQMHQMNTHNMEEQDVGYQFNQVEMQIKKNDNPGFEEFINQYSQLPTFVDAVDNELDDGLDDNHASEVESDQLEDDDDEIVLQSEEQSEEMVNEMFKLMKETFGMDMTKSIIIRACKKNGIELFKTSNRESTSSIRNITVDGLKIRIARFASATLDTTLVLNPMNTKKNIIDNCMMVNSKIISVEAGKEVLYFLILRYTP</sequence>
<protein>
    <submittedName>
        <fullName evidence="2">Uncharacterized protein</fullName>
    </submittedName>
</protein>
<dbReference type="AlphaFoldDB" id="A0AAN7HYE8"/>
<dbReference type="RefSeq" id="XP_064678668.1">
    <property type="nucleotide sequence ID" value="XM_064823356.1"/>
</dbReference>
<feature type="region of interest" description="Disordered" evidence="1">
    <location>
        <begin position="110"/>
        <end position="132"/>
    </location>
</feature>
<evidence type="ECO:0000313" key="3">
    <source>
        <dbReference type="Proteomes" id="UP001304243"/>
    </source>
</evidence>
<keyword evidence="3" id="KW-1185">Reference proteome</keyword>
<dbReference type="Proteomes" id="UP001304243">
    <property type="component" value="Unassembled WGS sequence"/>
</dbReference>
<dbReference type="EMBL" id="JASEJX010000025">
    <property type="protein sequence ID" value="KAK4512002.1"/>
    <property type="molecule type" value="Genomic_DNA"/>
</dbReference>
<gene>
    <name evidence="2" type="ORF">ATC70_004001</name>
</gene>
<proteinExistence type="predicted"/>
<evidence type="ECO:0000313" key="2">
    <source>
        <dbReference type="EMBL" id="KAK4512002.1"/>
    </source>
</evidence>
<accession>A0AAN7HYE8</accession>
<name>A0AAN7HYE8_9FUNG</name>
<evidence type="ECO:0000256" key="1">
    <source>
        <dbReference type="SAM" id="MobiDB-lite"/>
    </source>
</evidence>
<dbReference type="GeneID" id="89947703"/>
<comment type="caution">
    <text evidence="2">The sequence shown here is derived from an EMBL/GenBank/DDBJ whole genome shotgun (WGS) entry which is preliminary data.</text>
</comment>
<reference evidence="2 3" key="1">
    <citation type="submission" date="2022-11" db="EMBL/GenBank/DDBJ databases">
        <title>Mucor velutinosus strain NIH1002 WGS.</title>
        <authorList>
            <person name="Subramanian P."/>
            <person name="Mullikin J.C."/>
            <person name="Segre J.A."/>
            <person name="Zelazny A.M."/>
        </authorList>
    </citation>
    <scope>NUCLEOTIDE SEQUENCE [LARGE SCALE GENOMIC DNA]</scope>
    <source>
        <strain evidence="2 3">NIH1002</strain>
    </source>
</reference>
<organism evidence="2 3">
    <name type="scientific">Mucor velutinosus</name>
    <dbReference type="NCBI Taxonomy" id="708070"/>
    <lineage>
        <taxon>Eukaryota</taxon>
        <taxon>Fungi</taxon>
        <taxon>Fungi incertae sedis</taxon>
        <taxon>Mucoromycota</taxon>
        <taxon>Mucoromycotina</taxon>
        <taxon>Mucoromycetes</taxon>
        <taxon>Mucorales</taxon>
        <taxon>Mucorineae</taxon>
        <taxon>Mucoraceae</taxon>
        <taxon>Mucor</taxon>
    </lineage>
</organism>